<evidence type="ECO:0000313" key="2">
    <source>
        <dbReference type="Proteomes" id="UP000001514"/>
    </source>
</evidence>
<protein>
    <submittedName>
        <fullName evidence="1">Uncharacterized protein</fullName>
    </submittedName>
</protein>
<dbReference type="AlphaFoldDB" id="D8RYX9"/>
<dbReference type="EMBL" id="GL377595">
    <property type="protein sequence ID" value="EFJ22648.1"/>
    <property type="molecule type" value="Genomic_DNA"/>
</dbReference>
<dbReference type="HOGENOM" id="CLU_1443329_0_0_1"/>
<dbReference type="KEGG" id="smo:SELMODRAFT_416326"/>
<dbReference type="Proteomes" id="UP000001514">
    <property type="component" value="Unassembled WGS sequence"/>
</dbReference>
<dbReference type="InParanoid" id="D8RYX9"/>
<evidence type="ECO:0000313" key="1">
    <source>
        <dbReference type="EMBL" id="EFJ22648.1"/>
    </source>
</evidence>
<keyword evidence="2" id="KW-1185">Reference proteome</keyword>
<reference evidence="1 2" key="1">
    <citation type="journal article" date="2011" name="Science">
        <title>The Selaginella genome identifies genetic changes associated with the evolution of vascular plants.</title>
        <authorList>
            <person name="Banks J.A."/>
            <person name="Nishiyama T."/>
            <person name="Hasebe M."/>
            <person name="Bowman J.L."/>
            <person name="Gribskov M."/>
            <person name="dePamphilis C."/>
            <person name="Albert V.A."/>
            <person name="Aono N."/>
            <person name="Aoyama T."/>
            <person name="Ambrose B.A."/>
            <person name="Ashton N.W."/>
            <person name="Axtell M.J."/>
            <person name="Barker E."/>
            <person name="Barker M.S."/>
            <person name="Bennetzen J.L."/>
            <person name="Bonawitz N.D."/>
            <person name="Chapple C."/>
            <person name="Cheng C."/>
            <person name="Correa L.G."/>
            <person name="Dacre M."/>
            <person name="DeBarry J."/>
            <person name="Dreyer I."/>
            <person name="Elias M."/>
            <person name="Engstrom E.M."/>
            <person name="Estelle M."/>
            <person name="Feng L."/>
            <person name="Finet C."/>
            <person name="Floyd S.K."/>
            <person name="Frommer W.B."/>
            <person name="Fujita T."/>
            <person name="Gramzow L."/>
            <person name="Gutensohn M."/>
            <person name="Harholt J."/>
            <person name="Hattori M."/>
            <person name="Heyl A."/>
            <person name="Hirai T."/>
            <person name="Hiwatashi Y."/>
            <person name="Ishikawa M."/>
            <person name="Iwata M."/>
            <person name="Karol K.G."/>
            <person name="Koehler B."/>
            <person name="Kolukisaoglu U."/>
            <person name="Kubo M."/>
            <person name="Kurata T."/>
            <person name="Lalonde S."/>
            <person name="Li K."/>
            <person name="Li Y."/>
            <person name="Litt A."/>
            <person name="Lyons E."/>
            <person name="Manning G."/>
            <person name="Maruyama T."/>
            <person name="Michael T.P."/>
            <person name="Mikami K."/>
            <person name="Miyazaki S."/>
            <person name="Morinaga S."/>
            <person name="Murata T."/>
            <person name="Mueller-Roeber B."/>
            <person name="Nelson D.R."/>
            <person name="Obara M."/>
            <person name="Oguri Y."/>
            <person name="Olmstead R.G."/>
            <person name="Onodera N."/>
            <person name="Petersen B.L."/>
            <person name="Pils B."/>
            <person name="Prigge M."/>
            <person name="Rensing S.A."/>
            <person name="Riano-Pachon D.M."/>
            <person name="Roberts A.W."/>
            <person name="Sato Y."/>
            <person name="Scheller H.V."/>
            <person name="Schulz B."/>
            <person name="Schulz C."/>
            <person name="Shakirov E.V."/>
            <person name="Shibagaki N."/>
            <person name="Shinohara N."/>
            <person name="Shippen D.E."/>
            <person name="Soerensen I."/>
            <person name="Sotooka R."/>
            <person name="Sugimoto N."/>
            <person name="Sugita M."/>
            <person name="Sumikawa N."/>
            <person name="Tanurdzic M."/>
            <person name="Theissen G."/>
            <person name="Ulvskov P."/>
            <person name="Wakazuki S."/>
            <person name="Weng J.K."/>
            <person name="Willats W.W."/>
            <person name="Wipf D."/>
            <person name="Wolf P.G."/>
            <person name="Yang L."/>
            <person name="Zimmer A.D."/>
            <person name="Zhu Q."/>
            <person name="Mitros T."/>
            <person name="Hellsten U."/>
            <person name="Loque D."/>
            <person name="Otillar R."/>
            <person name="Salamov A."/>
            <person name="Schmutz J."/>
            <person name="Shapiro H."/>
            <person name="Lindquist E."/>
            <person name="Lucas S."/>
            <person name="Rokhsar D."/>
            <person name="Grigoriev I.V."/>
        </authorList>
    </citation>
    <scope>NUCLEOTIDE SEQUENCE [LARGE SCALE GENOMIC DNA]</scope>
</reference>
<proteinExistence type="predicted"/>
<sequence>MESKKRNAEEDEHPGSKRKQRMCDVFDALELGPPLTLCEEVLRLNAHMELKDLVEYPKRYELNMWFGEYNTSFIRTGLALQGTTNMIRLAQGLVEGPYNRRHGSPLHPVHIHEWLLFPQKIFQDGVQVEDHEMVIPPLNLCRALFQTALSRLYMMILLKMARKEPQYFLDEHEKTCAMKWLANKHTSR</sequence>
<gene>
    <name evidence="1" type="ORF">SELMODRAFT_416326</name>
</gene>
<name>D8RYX9_SELML</name>
<organism evidence="2">
    <name type="scientific">Selaginella moellendorffii</name>
    <name type="common">Spikemoss</name>
    <dbReference type="NCBI Taxonomy" id="88036"/>
    <lineage>
        <taxon>Eukaryota</taxon>
        <taxon>Viridiplantae</taxon>
        <taxon>Streptophyta</taxon>
        <taxon>Embryophyta</taxon>
        <taxon>Tracheophyta</taxon>
        <taxon>Lycopodiopsida</taxon>
        <taxon>Selaginellales</taxon>
        <taxon>Selaginellaceae</taxon>
        <taxon>Selaginella</taxon>
    </lineage>
</organism>
<accession>D8RYX9</accession>
<dbReference type="Gramene" id="EFJ22648">
    <property type="protein sequence ID" value="EFJ22648"/>
    <property type="gene ID" value="SELMODRAFT_416326"/>
</dbReference>